<protein>
    <submittedName>
        <fullName evidence="2">Prophage CP4-57 regulatory</fullName>
    </submittedName>
</protein>
<comment type="caution">
    <text evidence="2">The sequence shown here is derived from an EMBL/GenBank/DDBJ whole genome shotgun (WGS) entry which is preliminary data.</text>
</comment>
<reference evidence="2 3" key="1">
    <citation type="journal article" date="2014" name="Antonie Van Leeuwenhoek">
        <title>Hyphomonas beringensis sp. nov. and Hyphomonas chukchiensis sp. nov., isolated from surface seawater of the Bering Sea and Chukchi Sea.</title>
        <authorList>
            <person name="Li C."/>
            <person name="Lai Q."/>
            <person name="Li G."/>
            <person name="Dong C."/>
            <person name="Wang J."/>
            <person name="Liao Y."/>
            <person name="Shao Z."/>
        </authorList>
    </citation>
    <scope>NUCLEOTIDE SEQUENCE [LARGE SCALE GENOMIC DNA]</scope>
    <source>
        <strain evidence="2 3">MHS-3</strain>
    </source>
</reference>
<feature type="domain" description="Helix-turn-helix" evidence="1">
    <location>
        <begin position="13"/>
        <end position="60"/>
    </location>
</feature>
<dbReference type="InterPro" id="IPR041657">
    <property type="entry name" value="HTH_17"/>
</dbReference>
<dbReference type="Pfam" id="PF12728">
    <property type="entry name" value="HTH_17"/>
    <property type="match status" value="1"/>
</dbReference>
<dbReference type="NCBIfam" id="TIGR01764">
    <property type="entry name" value="excise"/>
    <property type="match status" value="1"/>
</dbReference>
<evidence type="ECO:0000313" key="2">
    <source>
        <dbReference type="EMBL" id="KCZ85080.1"/>
    </source>
</evidence>
<organism evidence="2 3">
    <name type="scientific">Hyphomonas adhaerens MHS-3</name>
    <dbReference type="NCBI Taxonomy" id="1280949"/>
    <lineage>
        <taxon>Bacteria</taxon>
        <taxon>Pseudomonadati</taxon>
        <taxon>Pseudomonadota</taxon>
        <taxon>Alphaproteobacteria</taxon>
        <taxon>Hyphomonadales</taxon>
        <taxon>Hyphomonadaceae</taxon>
        <taxon>Hyphomonas</taxon>
    </lineage>
</organism>
<accession>A0A069E4A9</accession>
<dbReference type="eggNOG" id="ENOG502ZT49">
    <property type="taxonomic scope" value="Bacteria"/>
</dbReference>
<keyword evidence="3" id="KW-1185">Reference proteome</keyword>
<dbReference type="GO" id="GO:0003677">
    <property type="term" value="F:DNA binding"/>
    <property type="evidence" value="ECO:0007669"/>
    <property type="project" value="InterPro"/>
</dbReference>
<name>A0A069E4A9_9PROT</name>
<dbReference type="InterPro" id="IPR010093">
    <property type="entry name" value="SinI_DNA-bd"/>
</dbReference>
<dbReference type="EMBL" id="ARYH01000001">
    <property type="protein sequence ID" value="KCZ85080.1"/>
    <property type="molecule type" value="Genomic_DNA"/>
</dbReference>
<dbReference type="STRING" id="1280949.HAD_05345"/>
<dbReference type="AlphaFoldDB" id="A0A069E4A9"/>
<evidence type="ECO:0000259" key="1">
    <source>
        <dbReference type="Pfam" id="PF12728"/>
    </source>
</evidence>
<gene>
    <name evidence="2" type="ORF">HAD_05345</name>
</gene>
<proteinExistence type="predicted"/>
<sequence>MEKPMTKFVPVAYTIPEACNASGLGKSSIYAAIAKGALRTKKMGSRTLILAADLKAWLENLPDGRNASQQSQ</sequence>
<evidence type="ECO:0000313" key="3">
    <source>
        <dbReference type="Proteomes" id="UP000027446"/>
    </source>
</evidence>
<dbReference type="Proteomes" id="UP000027446">
    <property type="component" value="Unassembled WGS sequence"/>
</dbReference>